<name>A0A024LTE3_9HYPH</name>
<reference evidence="1" key="2">
    <citation type="submission" date="2014-05" db="EMBL/GenBank/DDBJ databases">
        <title>Genome sequencing of Bartonella spp. isolated from human blood.</title>
        <authorList>
            <person name="Raoult D."/>
        </authorList>
    </citation>
    <scope>NUCLEOTIDE SEQUENCE</scope>
    <source>
        <strain evidence="1">MVT06</strain>
    </source>
</reference>
<protein>
    <recommendedName>
        <fullName evidence="2">Phage related protein</fullName>
    </recommendedName>
</protein>
<gene>
    <name evidence="1" type="ORF">BN1046_01331</name>
</gene>
<organism evidence="1">
    <name type="scientific">Bartonella schoenbuchensis</name>
    <dbReference type="NCBI Taxonomy" id="165694"/>
    <lineage>
        <taxon>Bacteria</taxon>
        <taxon>Pseudomonadati</taxon>
        <taxon>Pseudomonadota</taxon>
        <taxon>Alphaproteobacteria</taxon>
        <taxon>Hyphomicrobiales</taxon>
        <taxon>Bartonellaceae</taxon>
        <taxon>Bartonella</taxon>
    </lineage>
</organism>
<reference evidence="1" key="1">
    <citation type="submission" date="2013-11" db="EMBL/GenBank/DDBJ databases">
        <authorList>
            <person name="GENOMES U."/>
        </authorList>
    </citation>
    <scope>NUCLEOTIDE SEQUENCE</scope>
    <source>
        <strain evidence="1">MVT06</strain>
    </source>
</reference>
<evidence type="ECO:0008006" key="2">
    <source>
        <dbReference type="Google" id="ProtNLM"/>
    </source>
</evidence>
<dbReference type="EMBL" id="HG977196">
    <property type="protein sequence ID" value="CDP80399.1"/>
    <property type="molecule type" value="Genomic_DNA"/>
</dbReference>
<accession>A0A024LTE3</accession>
<proteinExistence type="predicted"/>
<dbReference type="AlphaFoldDB" id="A0A024LTE3"/>
<sequence>MTKQRSITQTFVDFTQTTDEGMPPVLQGRDIHTQQVSFFRSRIQASDTGLTTSVGVLPRGALIKSITVYTLTDFEGATATIGKKPGGSDYGTQVLEEEGVKEVELPLKARSVPLQFENTIYVTRDKKSSKGDAEIVVEFYTNR</sequence>
<evidence type="ECO:0000313" key="1">
    <source>
        <dbReference type="EMBL" id="CDP80399.1"/>
    </source>
</evidence>